<feature type="transmembrane region" description="Helical" evidence="1">
    <location>
        <begin position="21"/>
        <end position="43"/>
    </location>
</feature>
<keyword evidence="1" id="KW-0812">Transmembrane</keyword>
<gene>
    <name evidence="3" type="ORF">ACFOWZ_41635</name>
</gene>
<protein>
    <submittedName>
        <fullName evidence="3">TadE/TadG family type IV pilus assembly protein</fullName>
    </submittedName>
</protein>
<evidence type="ECO:0000256" key="1">
    <source>
        <dbReference type="SAM" id="Phobius"/>
    </source>
</evidence>
<keyword evidence="1" id="KW-1133">Transmembrane helix</keyword>
<evidence type="ECO:0000313" key="3">
    <source>
        <dbReference type="EMBL" id="MFC3898009.1"/>
    </source>
</evidence>
<dbReference type="InterPro" id="IPR012495">
    <property type="entry name" value="TadE-like_dom"/>
</dbReference>
<comment type="caution">
    <text evidence="3">The sequence shown here is derived from an EMBL/GenBank/DDBJ whole genome shotgun (WGS) entry which is preliminary data.</text>
</comment>
<keyword evidence="1" id="KW-0472">Membrane</keyword>
<feature type="domain" description="TadE-like" evidence="2">
    <location>
        <begin position="16"/>
        <end position="56"/>
    </location>
</feature>
<dbReference type="Pfam" id="PF07811">
    <property type="entry name" value="TadE"/>
    <property type="match status" value="1"/>
</dbReference>
<evidence type="ECO:0000259" key="2">
    <source>
        <dbReference type="Pfam" id="PF07811"/>
    </source>
</evidence>
<keyword evidence="4" id="KW-1185">Reference proteome</keyword>
<dbReference type="EMBL" id="JBHRZI010000045">
    <property type="protein sequence ID" value="MFC3898009.1"/>
    <property type="molecule type" value="Genomic_DNA"/>
</dbReference>
<dbReference type="Proteomes" id="UP001595690">
    <property type="component" value="Unassembled WGS sequence"/>
</dbReference>
<dbReference type="RefSeq" id="WP_382379505.1">
    <property type="nucleotide sequence ID" value="NZ_JBHRZI010000045.1"/>
</dbReference>
<accession>A0ABV8C7D2</accession>
<evidence type="ECO:0000313" key="4">
    <source>
        <dbReference type="Proteomes" id="UP001595690"/>
    </source>
</evidence>
<sequence length="136" mass="14020">MAMLRLIRRVCRDQKGSGTAELVIVMPVLFLLFLSIVQFALYMHAAHIAQAAAAQALSAARVSGGSAGAGTAAGQQVLAQLGRGPLREPSVRAQRGADQASAQVRGKAVSVIPFVTLAVRAEAVGPVEKFSSAVSP</sequence>
<organism evidence="3 4">
    <name type="scientific">Lentzea rhizosphaerae</name>
    <dbReference type="NCBI Taxonomy" id="2041025"/>
    <lineage>
        <taxon>Bacteria</taxon>
        <taxon>Bacillati</taxon>
        <taxon>Actinomycetota</taxon>
        <taxon>Actinomycetes</taxon>
        <taxon>Pseudonocardiales</taxon>
        <taxon>Pseudonocardiaceae</taxon>
        <taxon>Lentzea</taxon>
    </lineage>
</organism>
<name>A0ABV8C7D2_9PSEU</name>
<proteinExistence type="predicted"/>
<reference evidence="4" key="1">
    <citation type="journal article" date="2019" name="Int. J. Syst. Evol. Microbiol.">
        <title>The Global Catalogue of Microorganisms (GCM) 10K type strain sequencing project: providing services to taxonomists for standard genome sequencing and annotation.</title>
        <authorList>
            <consortium name="The Broad Institute Genomics Platform"/>
            <consortium name="The Broad Institute Genome Sequencing Center for Infectious Disease"/>
            <person name="Wu L."/>
            <person name="Ma J."/>
        </authorList>
    </citation>
    <scope>NUCLEOTIDE SEQUENCE [LARGE SCALE GENOMIC DNA]</scope>
    <source>
        <strain evidence="4">CGMCC 4.7405</strain>
    </source>
</reference>